<feature type="domain" description="HORMA" evidence="1">
    <location>
        <begin position="16"/>
        <end position="263"/>
    </location>
</feature>
<evidence type="ECO:0000259" key="1">
    <source>
        <dbReference type="PROSITE" id="PS50815"/>
    </source>
</evidence>
<proteinExistence type="predicted"/>
<name>A0ABD3QZY7_9STRA</name>
<dbReference type="PANTHER" id="PTHR11842">
    <property type="entry name" value="MITOTIC SPINDLE ASSEMBLY CHECKPOINT PROTEIN MAD2"/>
    <property type="match status" value="1"/>
</dbReference>
<dbReference type="InterPro" id="IPR045091">
    <property type="entry name" value="Mad2-like"/>
</dbReference>
<dbReference type="InterPro" id="IPR036570">
    <property type="entry name" value="HORMA_dom_sf"/>
</dbReference>
<organism evidence="2 3">
    <name type="scientific">Cyclotella cryptica</name>
    <dbReference type="NCBI Taxonomy" id="29204"/>
    <lineage>
        <taxon>Eukaryota</taxon>
        <taxon>Sar</taxon>
        <taxon>Stramenopiles</taxon>
        <taxon>Ochrophyta</taxon>
        <taxon>Bacillariophyta</taxon>
        <taxon>Coscinodiscophyceae</taxon>
        <taxon>Thalassiosirophycidae</taxon>
        <taxon>Stephanodiscales</taxon>
        <taxon>Stephanodiscaceae</taxon>
        <taxon>Cyclotella</taxon>
    </lineage>
</organism>
<dbReference type="PROSITE" id="PS50815">
    <property type="entry name" value="HORMA"/>
    <property type="match status" value="1"/>
</dbReference>
<dbReference type="EMBL" id="JABMIG020000004">
    <property type="protein sequence ID" value="KAL3805131.1"/>
    <property type="molecule type" value="Genomic_DNA"/>
</dbReference>
<evidence type="ECO:0000313" key="2">
    <source>
        <dbReference type="EMBL" id="KAL3805131.1"/>
    </source>
</evidence>
<comment type="caution">
    <text evidence="2">The sequence shown here is derived from an EMBL/GenBank/DDBJ whole genome shotgun (WGS) entry which is preliminary data.</text>
</comment>
<dbReference type="InterPro" id="IPR003511">
    <property type="entry name" value="HORMA_dom"/>
</dbReference>
<dbReference type="SUPFAM" id="SSF56019">
    <property type="entry name" value="The spindle assembly checkpoint protein mad2"/>
    <property type="match status" value="1"/>
</dbReference>
<gene>
    <name evidence="2" type="ORF">HJC23_003359</name>
</gene>
<keyword evidence="3" id="KW-1185">Reference proteome</keyword>
<protein>
    <recommendedName>
        <fullName evidence="1">HORMA domain-containing protein</fullName>
    </recommendedName>
</protein>
<dbReference type="Proteomes" id="UP001516023">
    <property type="component" value="Unassembled WGS sequence"/>
</dbReference>
<reference evidence="2 3" key="1">
    <citation type="journal article" date="2020" name="G3 (Bethesda)">
        <title>Improved Reference Genome for Cyclotella cryptica CCMP332, a Model for Cell Wall Morphogenesis, Salinity Adaptation, and Lipid Production in Diatoms (Bacillariophyta).</title>
        <authorList>
            <person name="Roberts W.R."/>
            <person name="Downey K.M."/>
            <person name="Ruck E.C."/>
            <person name="Traller J.C."/>
            <person name="Alverson A.J."/>
        </authorList>
    </citation>
    <scope>NUCLEOTIDE SEQUENCE [LARGE SCALE GENOMIC DNA]</scope>
    <source>
        <strain evidence="2 3">CCMP332</strain>
    </source>
</reference>
<dbReference type="Gene3D" id="3.30.900.10">
    <property type="entry name" value="HORMA domain"/>
    <property type="match status" value="1"/>
</dbReference>
<sequence length="305" mass="34182">MNAATKHAHSNNPNNNNLTTLLSATLSTIIHHLLLSRCIYPPESFLLHRHLGVRCYASRIPPVGEYIDEFLSVAVPAVVAGVGKELILVIMEECEGDGGMGEDGKVLERFVFEFGMDRRVLARQDGWSMHSPIAMDVAASDDGEMDIEDVYRFRQSEAVKFDAVLTGEARARLEYSMRQCLLRVLALPRRRRRIGETPENMSFKLCMRTLEGQAHPQQSEQVDGTQFHGGEMNKAVCQELCPQLMEVLKEGQWFEPPKSSCLFTKGHGSQVNEGGNERGLFRPLKDVNLPNCGMRITFGMEVTPF</sequence>
<accession>A0ABD3QZY7</accession>
<dbReference type="AlphaFoldDB" id="A0ABD3QZY7"/>
<evidence type="ECO:0000313" key="3">
    <source>
        <dbReference type="Proteomes" id="UP001516023"/>
    </source>
</evidence>
<dbReference type="PANTHER" id="PTHR11842:SF10">
    <property type="entry name" value="MITOTIC SPINDLE ASSEMBLY CHECKPOINT PROTEIN MAD2B"/>
    <property type="match status" value="1"/>
</dbReference>